<accession>A0A2U3EAZ5</accession>
<dbReference type="InterPro" id="IPR001223">
    <property type="entry name" value="Glyco_hydro18_cat"/>
</dbReference>
<dbReference type="Proteomes" id="UP000245956">
    <property type="component" value="Unassembled WGS sequence"/>
</dbReference>
<dbReference type="Pfam" id="PF14856">
    <property type="entry name" value="Hce2"/>
    <property type="match status" value="1"/>
</dbReference>
<keyword evidence="6 14" id="KW-0147">Chitin-binding</keyword>
<keyword evidence="16" id="KW-0732">Signal</keyword>
<dbReference type="Gene3D" id="3.10.350.10">
    <property type="entry name" value="LysM domain"/>
    <property type="match status" value="2"/>
</dbReference>
<dbReference type="SUPFAM" id="SSF54556">
    <property type="entry name" value="Chitinase insertion domain"/>
    <property type="match status" value="1"/>
</dbReference>
<evidence type="ECO:0000313" key="20">
    <source>
        <dbReference type="EMBL" id="KAK4089386.1"/>
    </source>
</evidence>
<dbReference type="InterPro" id="IPR001579">
    <property type="entry name" value="Glyco_hydro_18_chit_AS"/>
</dbReference>
<dbReference type="Pfam" id="PF23584">
    <property type="entry name" value="DUF7136"/>
    <property type="match status" value="1"/>
</dbReference>
<evidence type="ECO:0000313" key="23">
    <source>
        <dbReference type="Proteomes" id="UP001287286"/>
    </source>
</evidence>
<feature type="domain" description="Chitin-binding type-1" evidence="17">
    <location>
        <begin position="781"/>
        <end position="849"/>
    </location>
</feature>
<feature type="disulfide bond" evidence="14">
    <location>
        <begin position="843"/>
        <end position="847"/>
    </location>
</feature>
<dbReference type="Proteomes" id="UP001287286">
    <property type="component" value="Unassembled WGS sequence"/>
</dbReference>
<dbReference type="SUPFAM" id="SSF57016">
    <property type="entry name" value="Plant lectins/antimicrobial peptides"/>
    <property type="match status" value="1"/>
</dbReference>
<dbReference type="EMBL" id="LCWV01000007">
    <property type="protein sequence ID" value="PWI71694.1"/>
    <property type="molecule type" value="Genomic_DNA"/>
</dbReference>
<dbReference type="GO" id="GO:0008843">
    <property type="term" value="F:endochitinase activity"/>
    <property type="evidence" value="ECO:0007669"/>
    <property type="project" value="UniProtKB-EC"/>
</dbReference>
<evidence type="ECO:0000256" key="6">
    <source>
        <dbReference type="ARBA" id="ARBA00022669"/>
    </source>
</evidence>
<keyword evidence="5" id="KW-0964">Secreted</keyword>
<comment type="similarity">
    <text evidence="3">Belongs to the glycosyl hydrolase 18 family. Chitinase class V subfamily.</text>
</comment>
<evidence type="ECO:0000256" key="14">
    <source>
        <dbReference type="PROSITE-ProRule" id="PRU00261"/>
    </source>
</evidence>
<proteinExistence type="inferred from homology"/>
<dbReference type="Gene3D" id="3.10.50.10">
    <property type="match status" value="1"/>
</dbReference>
<evidence type="ECO:0000313" key="21">
    <source>
        <dbReference type="EMBL" id="PWI71694.1"/>
    </source>
</evidence>
<evidence type="ECO:0000256" key="9">
    <source>
        <dbReference type="ARBA" id="ARBA00023026"/>
    </source>
</evidence>
<feature type="disulfide bond" evidence="14">
    <location>
        <begin position="811"/>
        <end position="825"/>
    </location>
</feature>
<keyword evidence="12" id="KW-0624">Polysaccharide degradation</keyword>
<feature type="domain" description="GH18" evidence="19">
    <location>
        <begin position="860"/>
        <end position="1224"/>
    </location>
</feature>
<evidence type="ECO:0000313" key="22">
    <source>
        <dbReference type="Proteomes" id="UP000245956"/>
    </source>
</evidence>
<dbReference type="InterPro" id="IPR029226">
    <property type="entry name" value="Ecp2-like"/>
</dbReference>
<reference evidence="21 22" key="2">
    <citation type="journal article" date="2016" name="Front. Microbiol.">
        <title>Genome and transcriptome sequences reveal the specific parasitism of the nematophagous Purpureocillium lilacinum 36-1.</title>
        <authorList>
            <person name="Xie J."/>
            <person name="Li S."/>
            <person name="Mo C."/>
            <person name="Xiao X."/>
            <person name="Peng D."/>
            <person name="Wang G."/>
            <person name="Xiao Y."/>
        </authorList>
    </citation>
    <scope>NUCLEOTIDE SEQUENCE [LARGE SCALE GENOMIC DNA]</scope>
    <source>
        <strain evidence="21 22">36-1</strain>
    </source>
</reference>
<evidence type="ECO:0000256" key="16">
    <source>
        <dbReference type="SAM" id="SignalP"/>
    </source>
</evidence>
<dbReference type="InterPro" id="IPR001002">
    <property type="entry name" value="Chitin-bd_1"/>
</dbReference>
<dbReference type="PANTHER" id="PTHR47700">
    <property type="entry name" value="V CHITINASE, PUTATIVE (AFU_ORTHOLOGUE AFUA_6G13720)-RELATED"/>
    <property type="match status" value="1"/>
</dbReference>
<organism evidence="21 22">
    <name type="scientific">Purpureocillium lilacinum</name>
    <name type="common">Paecilomyces lilacinus</name>
    <dbReference type="NCBI Taxonomy" id="33203"/>
    <lineage>
        <taxon>Eukaryota</taxon>
        <taxon>Fungi</taxon>
        <taxon>Dikarya</taxon>
        <taxon>Ascomycota</taxon>
        <taxon>Pezizomycotina</taxon>
        <taxon>Sordariomycetes</taxon>
        <taxon>Hypocreomycetidae</taxon>
        <taxon>Hypocreales</taxon>
        <taxon>Ophiocordycipitaceae</taxon>
        <taxon>Purpureocillium</taxon>
    </lineage>
</organism>
<evidence type="ECO:0000259" key="18">
    <source>
        <dbReference type="PROSITE" id="PS51782"/>
    </source>
</evidence>
<evidence type="ECO:0000256" key="12">
    <source>
        <dbReference type="ARBA" id="ARBA00023326"/>
    </source>
</evidence>
<evidence type="ECO:0000259" key="17">
    <source>
        <dbReference type="PROSITE" id="PS50941"/>
    </source>
</evidence>
<feature type="domain" description="LysM" evidence="18">
    <location>
        <begin position="720"/>
        <end position="768"/>
    </location>
</feature>
<evidence type="ECO:0000256" key="7">
    <source>
        <dbReference type="ARBA" id="ARBA00022801"/>
    </source>
</evidence>
<dbReference type="InterPro" id="IPR036779">
    <property type="entry name" value="LysM_dom_sf"/>
</dbReference>
<dbReference type="PANTHER" id="PTHR47700:SF1">
    <property type="entry name" value="CHITINASE"/>
    <property type="match status" value="1"/>
</dbReference>
<evidence type="ECO:0000256" key="13">
    <source>
        <dbReference type="ARBA" id="ARBA00044955"/>
    </source>
</evidence>
<dbReference type="SMART" id="SM00270">
    <property type="entry name" value="ChtBD1"/>
    <property type="match status" value="1"/>
</dbReference>
<name>A0A2U3EAZ5_PURLI</name>
<dbReference type="EC" id="3.2.1.14" evidence="4"/>
<sequence length="1783" mass="193221">MFGFKARLLGLGLVAMLASADATGSAEVDVVFPRNDTFEPMPLLPVVFAVQNPAAIEQLYPTLDYMVAPLDAPNEGSFERLRIRYLPPNESTAFLYKGIPNLFNTERVWKFSWQLRWVNCSTSENGTAYDDDDTLNDFHGFHRRTYWPLQSFIFTTRKGGLQPNLTTITTGDDCGKTQALGFDVKEYLPVPAKLSGDGVTSCALLASPAPTPSPCKASIESEAASGISSSLTSTECRSATPAVSCPPKDDGAAALGAARRASDDAVVQAYYFGLKTRSAPYDRRISAHLGRLLGQSCVRQALDLDPPTPLRAKGRHDDSDSFAARRHGLQQGLDPEFLRLSAFLREKKASALIKPMSGTKTEPRHTLPTTPIWSAHCAHDATTFTQESFVVSGQTPSRQGASPGYQGLNSVCPERCIVSGPNPSNCFNLYDDVDDAESHHRIFACAAYGDDWSNDAKAQAGTKRPAKEHQVKYEIGWWSQSPGIETGYRSLIKQMRDYIANGHAPSNKTTMLYAEFDGTAAGLYIGNSLRSTDISSFALDPLVDDTHQFDGHRDALAMQLCGTDYDSQHVFGFMAVTNGTFGAIQSALKSWSNAECLDFEHNRNFTASTHFTAPMLSSIKGSNSTANGTAAGNSTSLANSSRRWARGMLTPRAECRTEKVQQDDSCAALAQRCGISGADFTKYNSEKGFCSKLKPGQHVCCSSGDMPDFRPKPNQDGSCATTTVGDGESCSTIGAANSLTNDDIDEFNKHTWGWTGCKNIFKDAVICISKGSPPMPAEVADAECGPQVPGTKPPKDMTKLADLNQCPLKACCNTWGHCGTTDEFCTDTGTGAPGTAKPGTNGCISNCGTKIVKGNAPTQYRSIGYYEGFQFKRECLFQDALQIDESQYTHLHFGFGDISPDYQISIGDDMTKYEFNNFRYLRGPKKILSFGGWDFSTQPETYQILRQGTTPANRVKLATNIANFIKDNNLDGVDIDWEYPGAPDIPGVPPGDKSEGTNYVAFLALLKNLLPGKSVSIAAPASYWYLKGFPIDKISKIVDYIVFMTYDLHGQWDAGNPNAQLGCNDGMCLRSHVNLTETMNSLAMVTKAGADSGKIVVGVSSYGRSFKMASAGCDGPNCKYTGGRLSSNAKKGECTDTAGYISNAEINDIIADSSRVNKHFVDTGSNSNILVYDDTEYVAYMTPDIRSRRTTLYKALGMGGSVNWATDLEKFVDAPSGVDGWKNFKLQIKAGNNPVRHAGSRHGNWTKLTCDDPYYQETADYSPAERWAGLDGGDAWSDIVDDWKKYRDDANGSPRLGFTAFVVYLIGGPPGADCGEILSGSSCRQTIDCKDLDENDKTGPAATLIWNSFVKLSSTYAKYHESLVSASALLIDNSLDDLENKFAPVPPPKDDSWLNILLGFVSMGTPMIGGKFFSDVIAKLPALASKTPQALEKGKTAFNTILSGGVLIGTNLKGSSKVDDWTSDAQDQFSNYLGQSLYVWDNITKTDLDDLFDGSDKSIERLTTLISGGTFVDGATDEATHEQKKSVEESFIRAFYGFAIPSVWKASGHHPFIIDTGRDCDDKDGSKYTKDLKSACHDGRLYQLADPDGKSHPCDPNCGFPGGCKCPDSSFSGLNGEKELDGKSWGGIKVEDIIIGAVRTYKQNGDQNGGDLADPTDSGSFDSLVKDDITTPGYIRLPVCSETLARKSWENADKTSGTRDKDNFPCNVANGKDYCSGSTFEDQTSGASPPVADCLQIVKNIEGTSGSWNTFIETQREILHYGECKFGVTGKGRKGNSNFDVGA</sequence>
<keyword evidence="7 15" id="KW-0378">Hydrolase</keyword>
<keyword evidence="9" id="KW-0843">Virulence</keyword>
<dbReference type="Pfam" id="PF00704">
    <property type="entry name" value="Glyco_hydro_18"/>
    <property type="match status" value="1"/>
</dbReference>
<dbReference type="InterPro" id="IPR017853">
    <property type="entry name" value="GH"/>
</dbReference>
<feature type="domain" description="LysM" evidence="18">
    <location>
        <begin position="656"/>
        <end position="701"/>
    </location>
</feature>
<dbReference type="Pfam" id="PF01476">
    <property type="entry name" value="LysM"/>
    <property type="match status" value="1"/>
</dbReference>
<dbReference type="SMART" id="SM00257">
    <property type="entry name" value="LysM"/>
    <property type="match status" value="2"/>
</dbReference>
<keyword evidence="14" id="KW-1015">Disulfide bond</keyword>
<evidence type="ECO:0000256" key="4">
    <source>
        <dbReference type="ARBA" id="ARBA00012729"/>
    </source>
</evidence>
<evidence type="ECO:0000256" key="1">
    <source>
        <dbReference type="ARBA" id="ARBA00000822"/>
    </source>
</evidence>
<comment type="catalytic activity">
    <reaction evidence="1">
        <text>Random endo-hydrolysis of N-acetyl-beta-D-glucosaminide (1-&gt;4)-beta-linkages in chitin and chitodextrins.</text>
        <dbReference type="EC" id="3.2.1.14"/>
    </reaction>
</comment>
<dbReference type="InterPro" id="IPR055560">
    <property type="entry name" value="DUF7136"/>
</dbReference>
<dbReference type="GO" id="GO:0000272">
    <property type="term" value="P:polysaccharide catabolic process"/>
    <property type="evidence" value="ECO:0007669"/>
    <property type="project" value="UniProtKB-KW"/>
</dbReference>
<keyword evidence="8" id="KW-0146">Chitin degradation</keyword>
<comment type="caution">
    <text evidence="14">Lacks conserved residue(s) required for the propagation of feature annotation.</text>
</comment>
<dbReference type="InterPro" id="IPR011583">
    <property type="entry name" value="Chitinase_II/V-like_cat"/>
</dbReference>
<evidence type="ECO:0000256" key="8">
    <source>
        <dbReference type="ARBA" id="ARBA00023024"/>
    </source>
</evidence>
<dbReference type="SUPFAM" id="SSF54106">
    <property type="entry name" value="LysM domain"/>
    <property type="match status" value="1"/>
</dbReference>
<dbReference type="PROSITE" id="PS51910">
    <property type="entry name" value="GH18_2"/>
    <property type="match status" value="1"/>
</dbReference>
<keyword evidence="10" id="KW-0119">Carbohydrate metabolism</keyword>
<reference evidence="20 23" key="4">
    <citation type="journal article" date="2024" name="Microbiol. Resour. Announc.">
        <title>Genome annotations for the ascomycete fungi Trichoderma harzianum, Trichoderma aggressivum, and Purpureocillium lilacinum.</title>
        <authorList>
            <person name="Beijen E.P.W."/>
            <person name="Ohm R.A."/>
        </authorList>
    </citation>
    <scope>NUCLEOTIDE SEQUENCE [LARGE SCALE GENOMIC DNA]</scope>
    <source>
        <strain evidence="20 23">CBS 150709</strain>
    </source>
</reference>
<dbReference type="SMART" id="SM00636">
    <property type="entry name" value="Glyco_18"/>
    <property type="match status" value="1"/>
</dbReference>
<dbReference type="EMBL" id="JAWRVI010000020">
    <property type="protein sequence ID" value="KAK4089386.1"/>
    <property type="molecule type" value="Genomic_DNA"/>
</dbReference>
<dbReference type="Gene3D" id="3.20.20.80">
    <property type="entry name" value="Glycosidases"/>
    <property type="match status" value="1"/>
</dbReference>
<evidence type="ECO:0000256" key="10">
    <source>
        <dbReference type="ARBA" id="ARBA00023277"/>
    </source>
</evidence>
<feature type="disulfide bond" evidence="14">
    <location>
        <begin position="806"/>
        <end position="818"/>
    </location>
</feature>
<evidence type="ECO:0000256" key="11">
    <source>
        <dbReference type="ARBA" id="ARBA00023295"/>
    </source>
</evidence>
<dbReference type="GO" id="GO:0006032">
    <property type="term" value="P:chitin catabolic process"/>
    <property type="evidence" value="ECO:0007669"/>
    <property type="project" value="UniProtKB-KW"/>
</dbReference>
<gene>
    <name evidence="21" type="ORF">PCL_11788</name>
    <name evidence="20" type="ORF">Purlil1_6375</name>
</gene>
<feature type="chain" id="PRO_5015713659" description="chitinase" evidence="16">
    <location>
        <begin position="23"/>
        <end position="1783"/>
    </location>
</feature>
<dbReference type="InterPro" id="IPR029070">
    <property type="entry name" value="Chitinase_insertion_sf"/>
</dbReference>
<dbReference type="CDD" id="cd00035">
    <property type="entry name" value="ChtBD1"/>
    <property type="match status" value="1"/>
</dbReference>
<evidence type="ECO:0000259" key="19">
    <source>
        <dbReference type="PROSITE" id="PS51910"/>
    </source>
</evidence>
<keyword evidence="11 15" id="KW-0326">Glycosidase</keyword>
<dbReference type="GO" id="GO:0005576">
    <property type="term" value="C:extracellular region"/>
    <property type="evidence" value="ECO:0007669"/>
    <property type="project" value="UniProtKB-SubCell"/>
</dbReference>
<evidence type="ECO:0000256" key="5">
    <source>
        <dbReference type="ARBA" id="ARBA00022525"/>
    </source>
</evidence>
<dbReference type="PROSITE" id="PS01095">
    <property type="entry name" value="GH18_1"/>
    <property type="match status" value="1"/>
</dbReference>
<evidence type="ECO:0000256" key="2">
    <source>
        <dbReference type="ARBA" id="ARBA00004613"/>
    </source>
</evidence>
<comment type="caution">
    <text evidence="21">The sequence shown here is derived from an EMBL/GenBank/DDBJ whole genome shotgun (WGS) entry which is preliminary data.</text>
</comment>
<dbReference type="PROSITE" id="PS50941">
    <property type="entry name" value="CHIT_BIND_I_2"/>
    <property type="match status" value="1"/>
</dbReference>
<dbReference type="SUPFAM" id="SSF51445">
    <property type="entry name" value="(Trans)glycosidases"/>
    <property type="match status" value="1"/>
</dbReference>
<comment type="similarity">
    <text evidence="13">Belongs to the secreted LysM effector family.</text>
</comment>
<reference evidence="21" key="1">
    <citation type="submission" date="2015-05" db="EMBL/GenBank/DDBJ databases">
        <authorList>
            <person name="Wang D.B."/>
            <person name="Wang M."/>
        </authorList>
    </citation>
    <scope>NUCLEOTIDE SEQUENCE</scope>
    <source>
        <strain evidence="21">36-1</strain>
    </source>
</reference>
<dbReference type="PROSITE" id="PS51782">
    <property type="entry name" value="LYSM"/>
    <property type="match status" value="2"/>
</dbReference>
<comment type="subcellular location">
    <subcellularLocation>
        <location evidence="2">Secreted</location>
    </subcellularLocation>
</comment>
<dbReference type="Gene3D" id="3.30.60.10">
    <property type="entry name" value="Endochitinase-like"/>
    <property type="match status" value="1"/>
</dbReference>
<evidence type="ECO:0000256" key="15">
    <source>
        <dbReference type="RuleBase" id="RU000489"/>
    </source>
</evidence>
<dbReference type="InterPro" id="IPR036861">
    <property type="entry name" value="Endochitinase-like_sf"/>
</dbReference>
<dbReference type="GO" id="GO:0008061">
    <property type="term" value="F:chitin binding"/>
    <property type="evidence" value="ECO:0007669"/>
    <property type="project" value="UniProtKB-UniRule"/>
</dbReference>
<dbReference type="InterPro" id="IPR018392">
    <property type="entry name" value="LysM"/>
</dbReference>
<reference evidence="20" key="3">
    <citation type="submission" date="2023-11" db="EMBL/GenBank/DDBJ databases">
        <authorList>
            <person name="Beijen E."/>
            <person name="Ohm R.A."/>
        </authorList>
    </citation>
    <scope>NUCLEOTIDE SEQUENCE</scope>
    <source>
        <strain evidence="20">CBS 150709</strain>
    </source>
</reference>
<feature type="signal peptide" evidence="16">
    <location>
        <begin position="1"/>
        <end position="22"/>
    </location>
</feature>
<keyword evidence="23" id="KW-1185">Reference proteome</keyword>
<dbReference type="InterPro" id="IPR053214">
    <property type="entry name" value="LysM12-like"/>
</dbReference>
<dbReference type="CDD" id="cd02878">
    <property type="entry name" value="GH18_zymocin_alpha"/>
    <property type="match status" value="1"/>
</dbReference>
<evidence type="ECO:0000256" key="3">
    <source>
        <dbReference type="ARBA" id="ARBA00008682"/>
    </source>
</evidence>
<protein>
    <recommendedName>
        <fullName evidence="4">chitinase</fullName>
        <ecNumber evidence="4">3.2.1.14</ecNumber>
    </recommendedName>
</protein>